<dbReference type="EMBL" id="DVNF01000128">
    <property type="protein sequence ID" value="HIU60599.1"/>
    <property type="molecule type" value="Genomic_DNA"/>
</dbReference>
<reference evidence="2" key="1">
    <citation type="submission" date="2020-10" db="EMBL/GenBank/DDBJ databases">
        <authorList>
            <person name="Gilroy R."/>
        </authorList>
    </citation>
    <scope>NUCLEOTIDE SEQUENCE</scope>
    <source>
        <strain evidence="2">18911</strain>
    </source>
</reference>
<dbReference type="InterPro" id="IPR051044">
    <property type="entry name" value="MAG_DAG_Lipase"/>
</dbReference>
<keyword evidence="2" id="KW-0378">Hydrolase</keyword>
<feature type="domain" description="Serine aminopeptidase S33" evidence="1">
    <location>
        <begin position="25"/>
        <end position="283"/>
    </location>
</feature>
<name>A0A9D1MIE6_9FIRM</name>
<sequence>MQHIQLKTFDDKYNTVTVWDEVENAIGAVVIAHGMAEHADRYDDFAKFLNKAGYIVLADNHRGHKFNPDGDLGKVAPDSFENSVKDIKAVVDYAKETYAAEVLLFGHSYGSFLSQRYLELYADTLKGCVLSGTAYMRGALVGMGKAVAAVQRLFIGGNKTGKLIDKLSFGAYNKPFVSQGQRFAWLSRDREKVAEYEADEYCGYPLSIDYYYYFFRSIQKMYGDRAKAIPKDLPILIAIGSDDPVSNKGVLAEKLYKYYLQYGLNVEYKCYPGARHEILNETNRQEVYADMEAFIDKAFDRR</sequence>
<proteinExistence type="predicted"/>
<dbReference type="SUPFAM" id="SSF53474">
    <property type="entry name" value="alpha/beta-Hydrolases"/>
    <property type="match status" value="1"/>
</dbReference>
<dbReference type="Gene3D" id="3.40.50.1820">
    <property type="entry name" value="alpha/beta hydrolase"/>
    <property type="match status" value="1"/>
</dbReference>
<evidence type="ECO:0000259" key="1">
    <source>
        <dbReference type="Pfam" id="PF12146"/>
    </source>
</evidence>
<organism evidence="2 3">
    <name type="scientific">Candidatus Stercoripulliclostridium merdigallinarum</name>
    <dbReference type="NCBI Taxonomy" id="2840951"/>
    <lineage>
        <taxon>Bacteria</taxon>
        <taxon>Bacillati</taxon>
        <taxon>Bacillota</taxon>
        <taxon>Clostridia</taxon>
        <taxon>Eubacteriales</taxon>
        <taxon>Candidatus Stercoripulliclostridium</taxon>
    </lineage>
</organism>
<reference evidence="2" key="2">
    <citation type="journal article" date="2021" name="PeerJ">
        <title>Extensive microbial diversity within the chicken gut microbiome revealed by metagenomics and culture.</title>
        <authorList>
            <person name="Gilroy R."/>
            <person name="Ravi A."/>
            <person name="Getino M."/>
            <person name="Pursley I."/>
            <person name="Horton D.L."/>
            <person name="Alikhan N.F."/>
            <person name="Baker D."/>
            <person name="Gharbi K."/>
            <person name="Hall N."/>
            <person name="Watson M."/>
            <person name="Adriaenssens E.M."/>
            <person name="Foster-Nyarko E."/>
            <person name="Jarju S."/>
            <person name="Secka A."/>
            <person name="Antonio M."/>
            <person name="Oren A."/>
            <person name="Chaudhuri R.R."/>
            <person name="La Ragione R."/>
            <person name="Hildebrand F."/>
            <person name="Pallen M.J."/>
        </authorList>
    </citation>
    <scope>NUCLEOTIDE SEQUENCE</scope>
    <source>
        <strain evidence="2">18911</strain>
    </source>
</reference>
<evidence type="ECO:0000313" key="3">
    <source>
        <dbReference type="Proteomes" id="UP000824094"/>
    </source>
</evidence>
<dbReference type="InterPro" id="IPR029058">
    <property type="entry name" value="AB_hydrolase_fold"/>
</dbReference>
<comment type="caution">
    <text evidence="2">The sequence shown here is derived from an EMBL/GenBank/DDBJ whole genome shotgun (WGS) entry which is preliminary data.</text>
</comment>
<dbReference type="PANTHER" id="PTHR11614">
    <property type="entry name" value="PHOSPHOLIPASE-RELATED"/>
    <property type="match status" value="1"/>
</dbReference>
<dbReference type="Proteomes" id="UP000824094">
    <property type="component" value="Unassembled WGS sequence"/>
</dbReference>
<dbReference type="InterPro" id="IPR022742">
    <property type="entry name" value="Hydrolase_4"/>
</dbReference>
<dbReference type="GO" id="GO:0016787">
    <property type="term" value="F:hydrolase activity"/>
    <property type="evidence" value="ECO:0007669"/>
    <property type="project" value="UniProtKB-KW"/>
</dbReference>
<gene>
    <name evidence="2" type="ORF">IAB05_04350</name>
</gene>
<dbReference type="AlphaFoldDB" id="A0A9D1MIE6"/>
<accession>A0A9D1MIE6</accession>
<dbReference type="Pfam" id="PF12146">
    <property type="entry name" value="Hydrolase_4"/>
    <property type="match status" value="1"/>
</dbReference>
<protein>
    <submittedName>
        <fullName evidence="2">Alpha/beta hydrolase</fullName>
    </submittedName>
</protein>
<evidence type="ECO:0000313" key="2">
    <source>
        <dbReference type="EMBL" id="HIU60599.1"/>
    </source>
</evidence>